<keyword evidence="4" id="KW-1185">Reference proteome</keyword>
<comment type="caution">
    <text evidence="3">The sequence shown here is derived from an EMBL/GenBank/DDBJ whole genome shotgun (WGS) entry which is preliminary data.</text>
</comment>
<accession>A0A9X1X7M0</accession>
<evidence type="ECO:0000313" key="4">
    <source>
        <dbReference type="Proteomes" id="UP001139450"/>
    </source>
</evidence>
<feature type="chain" id="PRO_5040919905" evidence="1">
    <location>
        <begin position="20"/>
        <end position="205"/>
    </location>
</feature>
<dbReference type="FunFam" id="2.30.180.10:FF:000032">
    <property type="entry name" value="Fasciclin domain-containing protein, putative"/>
    <property type="match status" value="1"/>
</dbReference>
<dbReference type="PANTHER" id="PTHR10900">
    <property type="entry name" value="PERIOSTIN-RELATED"/>
    <property type="match status" value="1"/>
</dbReference>
<dbReference type="AlphaFoldDB" id="A0A9X1X7M0"/>
<dbReference type="Gene3D" id="2.30.180.10">
    <property type="entry name" value="FAS1 domain"/>
    <property type="match status" value="1"/>
</dbReference>
<dbReference type="Proteomes" id="UP001139450">
    <property type="component" value="Unassembled WGS sequence"/>
</dbReference>
<evidence type="ECO:0000313" key="3">
    <source>
        <dbReference type="EMBL" id="MCJ8211168.1"/>
    </source>
</evidence>
<organism evidence="3 4">
    <name type="scientific">Mucilaginibacter straminoryzae</name>
    <dbReference type="NCBI Taxonomy" id="2932774"/>
    <lineage>
        <taxon>Bacteria</taxon>
        <taxon>Pseudomonadati</taxon>
        <taxon>Bacteroidota</taxon>
        <taxon>Sphingobacteriia</taxon>
        <taxon>Sphingobacteriales</taxon>
        <taxon>Sphingobacteriaceae</taxon>
        <taxon>Mucilaginibacter</taxon>
    </lineage>
</organism>
<feature type="signal peptide" evidence="1">
    <location>
        <begin position="1"/>
        <end position="19"/>
    </location>
</feature>
<dbReference type="RefSeq" id="WP_245131532.1">
    <property type="nucleotide sequence ID" value="NZ_JALJEJ010000008.1"/>
</dbReference>
<dbReference type="PROSITE" id="PS50213">
    <property type="entry name" value="FAS1"/>
    <property type="match status" value="1"/>
</dbReference>
<dbReference type="SMART" id="SM00554">
    <property type="entry name" value="FAS1"/>
    <property type="match status" value="1"/>
</dbReference>
<dbReference type="InterPro" id="IPR036378">
    <property type="entry name" value="FAS1_dom_sf"/>
</dbReference>
<gene>
    <name evidence="3" type="ORF">MUY27_15720</name>
</gene>
<reference evidence="3" key="1">
    <citation type="submission" date="2022-04" db="EMBL/GenBank/DDBJ databases">
        <title>Mucilaginibacter sp. RS28 isolated from freshwater.</title>
        <authorList>
            <person name="Ko S.-R."/>
        </authorList>
    </citation>
    <scope>NUCLEOTIDE SEQUENCE</scope>
    <source>
        <strain evidence="3">RS28</strain>
    </source>
</reference>
<dbReference type="PANTHER" id="PTHR10900:SF77">
    <property type="entry name" value="FI19380P1"/>
    <property type="match status" value="1"/>
</dbReference>
<evidence type="ECO:0000256" key="1">
    <source>
        <dbReference type="SAM" id="SignalP"/>
    </source>
</evidence>
<keyword evidence="1" id="KW-0732">Signal</keyword>
<dbReference type="Pfam" id="PF02469">
    <property type="entry name" value="Fasciclin"/>
    <property type="match status" value="1"/>
</dbReference>
<feature type="domain" description="FAS1" evidence="2">
    <location>
        <begin position="54"/>
        <end position="198"/>
    </location>
</feature>
<sequence length="205" mass="22409">MKKLLLIFLTLLFANTMFAQRIAIPTTPVTDSIKARRLSKNEMKEVDGIKMGTGWDVVENVHRAPKFTILFDALRASGLIATFKSRGPFTVFAPDNTAFEAMPNGRLDTLMKKAHQLELTCILAGHAVPGSLNIKQLAKKINSNKGAYKLTTLAGTKLTAKLDNEDVVLIDELGNEGKITTADIKQSNGLIHVITKVLLPKNNAI</sequence>
<dbReference type="InterPro" id="IPR050904">
    <property type="entry name" value="Adhesion/Biosynth-related"/>
</dbReference>
<evidence type="ECO:0000259" key="2">
    <source>
        <dbReference type="PROSITE" id="PS50213"/>
    </source>
</evidence>
<proteinExistence type="predicted"/>
<dbReference type="InterPro" id="IPR000782">
    <property type="entry name" value="FAS1_domain"/>
</dbReference>
<protein>
    <submittedName>
        <fullName evidence="3">Fasciclin domain-containing protein</fullName>
    </submittedName>
</protein>
<name>A0A9X1X7M0_9SPHI</name>
<dbReference type="EMBL" id="JALJEJ010000008">
    <property type="protein sequence ID" value="MCJ8211168.1"/>
    <property type="molecule type" value="Genomic_DNA"/>
</dbReference>
<dbReference type="SUPFAM" id="SSF82153">
    <property type="entry name" value="FAS1 domain"/>
    <property type="match status" value="1"/>
</dbReference>